<keyword evidence="1" id="KW-1133">Transmembrane helix</keyword>
<organism evidence="2 3">
    <name type="scientific">Lentilactobacillus curieae</name>
    <dbReference type="NCBI Taxonomy" id="1138822"/>
    <lineage>
        <taxon>Bacteria</taxon>
        <taxon>Bacillati</taxon>
        <taxon>Bacillota</taxon>
        <taxon>Bacilli</taxon>
        <taxon>Lactobacillales</taxon>
        <taxon>Lactobacillaceae</taxon>
        <taxon>Lentilactobacillus</taxon>
    </lineage>
</organism>
<keyword evidence="1" id="KW-0472">Membrane</keyword>
<dbReference type="Pfam" id="PF07907">
    <property type="entry name" value="YibE_F"/>
    <property type="match status" value="1"/>
</dbReference>
<dbReference type="PANTHER" id="PTHR41771:SF1">
    <property type="entry name" value="MEMBRANE PROTEIN"/>
    <property type="match status" value="1"/>
</dbReference>
<protein>
    <recommendedName>
        <fullName evidence="4">YibE/F family protein</fullName>
    </recommendedName>
</protein>
<feature type="transmembrane region" description="Helical" evidence="1">
    <location>
        <begin position="36"/>
        <end position="67"/>
    </location>
</feature>
<feature type="transmembrane region" description="Helical" evidence="1">
    <location>
        <begin position="117"/>
        <end position="142"/>
    </location>
</feature>
<evidence type="ECO:0000256" key="1">
    <source>
        <dbReference type="SAM" id="Phobius"/>
    </source>
</evidence>
<feature type="transmembrane region" description="Helical" evidence="1">
    <location>
        <begin position="178"/>
        <end position="201"/>
    </location>
</feature>
<name>A0A1S6QIE6_9LACO</name>
<dbReference type="AlphaFoldDB" id="A0A1S6QIE6"/>
<proteinExistence type="predicted"/>
<dbReference type="PIRSF" id="PIRSF031503">
    <property type="entry name" value="UCP031503_mp"/>
    <property type="match status" value="1"/>
</dbReference>
<sequence>MGTITLLFIILLGLMLFVGGSQGVSAFLSMIVNFGIVFFTIVLIAFHFPPIIVTVTASVVVLAITIFWSNASDNASTTAFFGALIILTLLVLTIIPVEYWAKVGGFGLEDSEELEGLSVLVGINFTKVAICTAILTSLGAIAEAAIAIASGLDEILTVHKEITSDQLFSDGIEIGKEIIGTAVNTLFFGFFGNSLALFIWLNGLGYSFGSIINDKVFANDLIAIVLSLIGVVLTIPITTWIMAMRRRRSERVL</sequence>
<dbReference type="Proteomes" id="UP000030361">
    <property type="component" value="Chromosome"/>
</dbReference>
<dbReference type="InterPro" id="IPR012507">
    <property type="entry name" value="YibE_F"/>
</dbReference>
<dbReference type="InterPro" id="IPR014564">
    <property type="entry name" value="UCP031503_TM"/>
</dbReference>
<dbReference type="KEGG" id="lcu:PL11_005200"/>
<evidence type="ECO:0000313" key="2">
    <source>
        <dbReference type="EMBL" id="AQW21369.1"/>
    </source>
</evidence>
<dbReference type="OrthoDB" id="2414035at2"/>
<keyword evidence="1" id="KW-0812">Transmembrane</keyword>
<dbReference type="PANTHER" id="PTHR41771">
    <property type="entry name" value="MEMBRANE PROTEIN-RELATED"/>
    <property type="match status" value="1"/>
</dbReference>
<dbReference type="RefSeq" id="WP_035167818.1">
    <property type="nucleotide sequence ID" value="NZ_CP018906.1"/>
</dbReference>
<dbReference type="EMBL" id="CP018906">
    <property type="protein sequence ID" value="AQW21369.1"/>
    <property type="molecule type" value="Genomic_DNA"/>
</dbReference>
<feature type="transmembrane region" description="Helical" evidence="1">
    <location>
        <begin position="221"/>
        <end position="243"/>
    </location>
</feature>
<gene>
    <name evidence="2" type="ORF">PL11_005200</name>
</gene>
<dbReference type="eggNOG" id="COG5438">
    <property type="taxonomic scope" value="Bacteria"/>
</dbReference>
<reference evidence="2 3" key="1">
    <citation type="journal article" date="2015" name="Genome Announc.">
        <title>Genome Sequence of Lactobacillus curieae CCTCC M 2011381T, a Novel Producer of Gamma-aminobutyric Acid.</title>
        <authorList>
            <person name="Wang Y."/>
            <person name="Wang Y."/>
            <person name="Lang C."/>
            <person name="Wei D."/>
            <person name="Xu P."/>
            <person name="Xie J."/>
        </authorList>
    </citation>
    <scope>NUCLEOTIDE SEQUENCE [LARGE SCALE GENOMIC DNA]</scope>
    <source>
        <strain evidence="2 3">CCTCC M 2011381</strain>
    </source>
</reference>
<evidence type="ECO:0000313" key="3">
    <source>
        <dbReference type="Proteomes" id="UP000030361"/>
    </source>
</evidence>
<feature type="transmembrane region" description="Helical" evidence="1">
    <location>
        <begin position="79"/>
        <end position="97"/>
    </location>
</feature>
<keyword evidence="3" id="KW-1185">Reference proteome</keyword>
<evidence type="ECO:0008006" key="4">
    <source>
        <dbReference type="Google" id="ProtNLM"/>
    </source>
</evidence>
<accession>A0A1S6QIE6</accession>